<dbReference type="EMBL" id="KQ965777">
    <property type="protein sequence ID" value="KXS13507.1"/>
    <property type="molecule type" value="Genomic_DNA"/>
</dbReference>
<sequence>MLSAESPTDGSEDVILLKCLTLNVLSGVNGAVGMGQRREAISQLMAKEGIAENLGIALIVEPGGKGPAVTWLHSILPQSFQSPDNYVSKTQPLVLVDHAQLPVDEQPVSMKEPIGQQRNQAKEALAIVDGEFHKSWSRCIENIKDYFRVRVVRYGESGLVIASFSNPMKALTTQADVLFFLGFVIYQCRQNGNAPAIVGGTFGVDVQELVTAAGKAWSDVSFVGAGRGDDGLIGINVGREEGRVGGEIEFDRFERLRIWAGEKGRPLICGMARLRK</sequence>
<evidence type="ECO:0000313" key="1">
    <source>
        <dbReference type="EMBL" id="KXS13507.1"/>
    </source>
</evidence>
<accession>A0A139A9U9</accession>
<dbReference type="Proteomes" id="UP000070544">
    <property type="component" value="Unassembled WGS sequence"/>
</dbReference>
<keyword evidence="2" id="KW-1185">Reference proteome</keyword>
<organism evidence="1 2">
    <name type="scientific">Gonapodya prolifera (strain JEL478)</name>
    <name type="common">Monoblepharis prolifera</name>
    <dbReference type="NCBI Taxonomy" id="1344416"/>
    <lineage>
        <taxon>Eukaryota</taxon>
        <taxon>Fungi</taxon>
        <taxon>Fungi incertae sedis</taxon>
        <taxon>Chytridiomycota</taxon>
        <taxon>Chytridiomycota incertae sedis</taxon>
        <taxon>Monoblepharidomycetes</taxon>
        <taxon>Monoblepharidales</taxon>
        <taxon>Gonapodyaceae</taxon>
        <taxon>Gonapodya</taxon>
    </lineage>
</organism>
<proteinExistence type="predicted"/>
<evidence type="ECO:0000313" key="2">
    <source>
        <dbReference type="Proteomes" id="UP000070544"/>
    </source>
</evidence>
<name>A0A139A9U9_GONPJ</name>
<protein>
    <submittedName>
        <fullName evidence="1">Uncharacterized protein</fullName>
    </submittedName>
</protein>
<reference evidence="1 2" key="1">
    <citation type="journal article" date="2015" name="Genome Biol. Evol.">
        <title>Phylogenomic analyses indicate that early fungi evolved digesting cell walls of algal ancestors of land plants.</title>
        <authorList>
            <person name="Chang Y."/>
            <person name="Wang S."/>
            <person name="Sekimoto S."/>
            <person name="Aerts A.L."/>
            <person name="Choi C."/>
            <person name="Clum A."/>
            <person name="LaButti K.M."/>
            <person name="Lindquist E.A."/>
            <person name="Yee Ngan C."/>
            <person name="Ohm R.A."/>
            <person name="Salamov A.A."/>
            <person name="Grigoriev I.V."/>
            <person name="Spatafora J.W."/>
            <person name="Berbee M.L."/>
        </authorList>
    </citation>
    <scope>NUCLEOTIDE SEQUENCE [LARGE SCALE GENOMIC DNA]</scope>
    <source>
        <strain evidence="1 2">JEL478</strain>
    </source>
</reference>
<dbReference type="AlphaFoldDB" id="A0A139A9U9"/>
<gene>
    <name evidence="1" type="ORF">M427DRAFT_58562</name>
</gene>